<feature type="compositionally biased region" description="Acidic residues" evidence="9">
    <location>
        <begin position="1167"/>
        <end position="1179"/>
    </location>
</feature>
<reference evidence="11" key="3">
    <citation type="submission" date="2015-02" db="UniProtKB">
        <authorList>
            <consortium name="EnsemblProtists"/>
        </authorList>
    </citation>
    <scope>IDENTIFICATION</scope>
    <source>
        <strain evidence="11">DAOM BR144</strain>
    </source>
</reference>
<dbReference type="InParanoid" id="K3WQH5"/>
<dbReference type="GO" id="GO:0046872">
    <property type="term" value="F:metal ion binding"/>
    <property type="evidence" value="ECO:0007669"/>
    <property type="project" value="UniProtKB-KW"/>
</dbReference>
<dbReference type="EnsemblProtists" id="PYU1_T007217">
    <property type="protein sequence ID" value="PYU1_T007217"/>
    <property type="gene ID" value="PYU1_G007202"/>
</dbReference>
<sequence length="1192" mass="132974">MGNIHATPLRYQHQFPPHLAATGDGSASREEPEKKECSAASASTRHHKTRRSQEDASRRRQRRRSTTSSSSSSCSSSSSSTSPPRNDFAHSRRLSQHELPQLRDDDLSGGKKTKDYSLSQDTVSSHASSDMYRDDEDDSTPNAMHHDVRCTNEDIDGCAGCFGGSMRALNVTDSAPRLLPNEPPQQHRNTSVMGSLYNQLVCMQWRNMIPCNYPNNADDSSSLSPQGRQPRPPSPSTPFFASYDTKHIMEQKHRKFWELVQKLLVLNDVVAMIRLLLDYIVKNMDVATCAIFLIDQNTQVMSRFSPGQMSVSGIDPAKGVLGKTLASGQPICRTNFKNDSMYDSEIDLAQDLPSQKLLSVPLIENEVVYAVIQATTRKSTRKEMDDLHIKLLSWLGPILSSCMRKCIEYHDVLLSDRTQKALLHIISSSDTEDTVLNLVEGVIQGACHITNAERLSLFMVDWETEELWSLSSSYHEETLRLPLHASILGMAARTRTILNVCNPPTDPRFNRIVDHRRGVVTRCALYVPVGVQNTTNAGSSRPIAVLEILNKVEGGEFTFDDECAFEAFASQVAVILRRRSNEIEYIKLLADTRAEKVLAQRAKSQVNILEAYTSISSTMRRPSDALRNSFLKSHSRVCPVCAGEHSEDKQIQGQSLYHGCSWHRNLDRPFAKSGSNPSIPSWDFNVFQADMDSLPQMIEDMFMQFSLPKVLGITKQTMQNFIMVIKDNYHPNPFHNFLHAFSVVHTAYLLLSTTEASRMLRPLDIAGCLIAALCHDVDHPGHTNGYEIASGSQLAMLYSDESVLERHHAYTTFKLISKEKNANILEKLSAADYRHIRKVIITAILGTDMANHFKFCETLEKTLNPATRHLSANTMPSMKKDSKPSDVVPAGGEKASSCTEIRNVLREAVFQSDGSAASTPRGSNSNSSSASGFYFPKSLSGSSQSSCTRELGNGWTFNGTVDERLFIVKTIVHASDLSGQVFSKPVALKWSNMISKEFAYQALLEQAENHPISYHHLDDPLQMVEGQLFFAQKIVSPLWDLVYVMFPEVKVCVENLAENVAHYEQELQRLKLCKLEEERKVSEASQDDDSFRRDEGLAVPGLAKCTPAKFNSFCAIPEDSESVDESDDGECIDRSVREFAASAIHAIELSRQSPFSRSGTESNDSSSESEDEIEADVVQIDDCESDVLLERC</sequence>
<feature type="binding site" evidence="5">
    <location>
        <position position="1027"/>
    </location>
    <ligand>
        <name>AMP</name>
        <dbReference type="ChEBI" id="CHEBI:456215"/>
    </ligand>
</feature>
<dbReference type="PANTHER" id="PTHR11347">
    <property type="entry name" value="CYCLIC NUCLEOTIDE PHOSPHODIESTERASE"/>
    <property type="match status" value="1"/>
</dbReference>
<dbReference type="CDD" id="cd00077">
    <property type="entry name" value="HDc"/>
    <property type="match status" value="1"/>
</dbReference>
<reference evidence="12" key="2">
    <citation type="submission" date="2010-04" db="EMBL/GenBank/DDBJ databases">
        <authorList>
            <person name="Buell R."/>
            <person name="Hamilton J."/>
            <person name="Hostetler J."/>
        </authorList>
    </citation>
    <scope>NUCLEOTIDE SEQUENCE [LARGE SCALE GENOMIC DNA]</scope>
    <source>
        <strain evidence="12">DAOM:BR144</strain>
    </source>
</reference>
<feature type="binding site" evidence="6">
    <location>
        <position position="976"/>
    </location>
    <ligand>
        <name>Zn(2+)</name>
        <dbReference type="ChEBI" id="CHEBI:29105"/>
        <label>1</label>
    </ligand>
</feature>
<feature type="compositionally biased region" description="Low complexity" evidence="9">
    <location>
        <begin position="220"/>
        <end position="229"/>
    </location>
</feature>
<dbReference type="InterPro" id="IPR029016">
    <property type="entry name" value="GAF-like_dom_sf"/>
</dbReference>
<feature type="coiled-coil region" evidence="8">
    <location>
        <begin position="1053"/>
        <end position="1080"/>
    </location>
</feature>
<evidence type="ECO:0000256" key="8">
    <source>
        <dbReference type="SAM" id="Coils"/>
    </source>
</evidence>
<dbReference type="AlphaFoldDB" id="K3WQH5"/>
<evidence type="ECO:0000259" key="10">
    <source>
        <dbReference type="PROSITE" id="PS51845"/>
    </source>
</evidence>
<evidence type="ECO:0000256" key="4">
    <source>
        <dbReference type="PIRSR" id="PIRSR623088-1"/>
    </source>
</evidence>
<dbReference type="eggNOG" id="KOG3689">
    <property type="taxonomic scope" value="Eukaryota"/>
</dbReference>
<dbReference type="GO" id="GO:0004114">
    <property type="term" value="F:3',5'-cyclic-nucleotide phosphodiesterase activity"/>
    <property type="evidence" value="ECO:0007669"/>
    <property type="project" value="InterPro"/>
</dbReference>
<comment type="cofactor">
    <cofactor evidence="7">
        <name>a divalent metal cation</name>
        <dbReference type="ChEBI" id="CHEBI:60240"/>
    </cofactor>
    <text evidence="7">Binds 2 divalent metal cations per subunit. Site 1 may preferentially bind zinc ions, while site 2 has a preference for magnesium and/or manganese ions.</text>
</comment>
<dbReference type="Gene3D" id="1.10.1300.10">
    <property type="entry name" value="3'5'-cyclic nucleotide phosphodiesterase, catalytic domain"/>
    <property type="match status" value="1"/>
</dbReference>
<dbReference type="SMART" id="SM00471">
    <property type="entry name" value="HDc"/>
    <property type="match status" value="1"/>
</dbReference>
<feature type="compositionally biased region" description="Polar residues" evidence="9">
    <location>
        <begin position="116"/>
        <end position="128"/>
    </location>
</feature>
<dbReference type="STRING" id="431595.K3WQH5"/>
<feature type="binding site" evidence="6">
    <location>
        <position position="739"/>
    </location>
    <ligand>
        <name>Zn(2+)</name>
        <dbReference type="ChEBI" id="CHEBI:29105"/>
        <label>1</label>
    </ligand>
</feature>
<feature type="compositionally biased region" description="Basic and acidic residues" evidence="9">
    <location>
        <begin position="100"/>
        <end position="115"/>
    </location>
</feature>
<feature type="domain" description="PDEase" evidence="10">
    <location>
        <begin position="664"/>
        <end position="1070"/>
    </location>
</feature>
<evidence type="ECO:0000313" key="12">
    <source>
        <dbReference type="Proteomes" id="UP000019132"/>
    </source>
</evidence>
<dbReference type="InterPro" id="IPR002073">
    <property type="entry name" value="PDEase_catalytic_dom"/>
</dbReference>
<evidence type="ECO:0000256" key="9">
    <source>
        <dbReference type="SAM" id="MobiDB-lite"/>
    </source>
</evidence>
<organism evidence="11 12">
    <name type="scientific">Globisporangium ultimum (strain ATCC 200006 / CBS 805.95 / DAOM BR144)</name>
    <name type="common">Pythium ultimum</name>
    <dbReference type="NCBI Taxonomy" id="431595"/>
    <lineage>
        <taxon>Eukaryota</taxon>
        <taxon>Sar</taxon>
        <taxon>Stramenopiles</taxon>
        <taxon>Oomycota</taxon>
        <taxon>Peronosporomycetes</taxon>
        <taxon>Pythiales</taxon>
        <taxon>Pythiaceae</taxon>
        <taxon>Globisporangium</taxon>
    </lineage>
</organism>
<protein>
    <recommendedName>
        <fullName evidence="7">Phosphodiesterase</fullName>
        <ecNumber evidence="7">3.1.4.-</ecNumber>
    </recommendedName>
</protein>
<evidence type="ECO:0000256" key="6">
    <source>
        <dbReference type="PIRSR" id="PIRSR623088-3"/>
    </source>
</evidence>
<keyword evidence="3 7" id="KW-0378">Hydrolase</keyword>
<dbReference type="InterPro" id="IPR003018">
    <property type="entry name" value="GAF"/>
</dbReference>
<feature type="region of interest" description="Disordered" evidence="9">
    <location>
        <begin position="216"/>
        <end position="241"/>
    </location>
</feature>
<dbReference type="PRINTS" id="PR00387">
    <property type="entry name" value="PDIESTERASE1"/>
</dbReference>
<dbReference type="SUPFAM" id="SSF109604">
    <property type="entry name" value="HD-domain/PDEase-like"/>
    <property type="match status" value="1"/>
</dbReference>
<feature type="binding site" evidence="5">
    <location>
        <position position="976"/>
    </location>
    <ligand>
        <name>AMP</name>
        <dbReference type="ChEBI" id="CHEBI:456215"/>
    </ligand>
</feature>
<feature type="compositionally biased region" description="Basic and acidic residues" evidence="9">
    <location>
        <begin position="27"/>
        <end position="37"/>
    </location>
</feature>
<accession>K3WQH5</accession>
<dbReference type="Pfam" id="PF00233">
    <property type="entry name" value="PDEase_I"/>
    <property type="match status" value="1"/>
</dbReference>
<dbReference type="HOGENOM" id="CLU_286611_0_0_1"/>
<reference evidence="12" key="1">
    <citation type="journal article" date="2010" name="Genome Biol.">
        <title>Genome sequence of the necrotrophic plant pathogen Pythium ultimum reveals original pathogenicity mechanisms and effector repertoire.</title>
        <authorList>
            <person name="Levesque C.A."/>
            <person name="Brouwer H."/>
            <person name="Cano L."/>
            <person name="Hamilton J.P."/>
            <person name="Holt C."/>
            <person name="Huitema E."/>
            <person name="Raffaele S."/>
            <person name="Robideau G.P."/>
            <person name="Thines M."/>
            <person name="Win J."/>
            <person name="Zerillo M.M."/>
            <person name="Beakes G.W."/>
            <person name="Boore J.L."/>
            <person name="Busam D."/>
            <person name="Dumas B."/>
            <person name="Ferriera S."/>
            <person name="Fuerstenberg S.I."/>
            <person name="Gachon C.M."/>
            <person name="Gaulin E."/>
            <person name="Govers F."/>
            <person name="Grenville-Briggs L."/>
            <person name="Horner N."/>
            <person name="Hostetler J."/>
            <person name="Jiang R.H."/>
            <person name="Johnson J."/>
            <person name="Krajaejun T."/>
            <person name="Lin H."/>
            <person name="Meijer H.J."/>
            <person name="Moore B."/>
            <person name="Morris P."/>
            <person name="Phuntmart V."/>
            <person name="Puiu D."/>
            <person name="Shetty J."/>
            <person name="Stajich J.E."/>
            <person name="Tripathy S."/>
            <person name="Wawra S."/>
            <person name="van West P."/>
            <person name="Whitty B.R."/>
            <person name="Coutinho P.M."/>
            <person name="Henrissat B."/>
            <person name="Martin F."/>
            <person name="Thomas P.D."/>
            <person name="Tyler B.M."/>
            <person name="De Vries R.P."/>
            <person name="Kamoun S."/>
            <person name="Yandell M."/>
            <person name="Tisserat N."/>
            <person name="Buell C.R."/>
        </authorList>
    </citation>
    <scope>NUCLEOTIDE SEQUENCE</scope>
    <source>
        <strain evidence="12">DAOM:BR144</strain>
    </source>
</reference>
<feature type="binding site" evidence="6">
    <location>
        <position position="776"/>
    </location>
    <ligand>
        <name>Zn(2+)</name>
        <dbReference type="ChEBI" id="CHEBI:29105"/>
        <label>1</label>
    </ligand>
</feature>
<feature type="binding site" evidence="6">
    <location>
        <position position="775"/>
    </location>
    <ligand>
        <name>Zn(2+)</name>
        <dbReference type="ChEBI" id="CHEBI:29105"/>
        <label>1</label>
    </ligand>
</feature>
<evidence type="ECO:0000256" key="2">
    <source>
        <dbReference type="ARBA" id="ARBA00022723"/>
    </source>
</evidence>
<dbReference type="PROSITE" id="PS51845">
    <property type="entry name" value="PDEASE_I_2"/>
    <property type="match status" value="1"/>
</dbReference>
<evidence type="ECO:0000313" key="11">
    <source>
        <dbReference type="EnsemblProtists" id="PYU1_T007217"/>
    </source>
</evidence>
<evidence type="ECO:0000256" key="3">
    <source>
        <dbReference type="ARBA" id="ARBA00022801"/>
    </source>
</evidence>
<feature type="binding site" evidence="5">
    <location>
        <position position="776"/>
    </location>
    <ligand>
        <name>AMP</name>
        <dbReference type="ChEBI" id="CHEBI:456215"/>
    </ligand>
</feature>
<comment type="similarity">
    <text evidence="7">Belongs to the cyclic nucleotide phosphodiesterase family.</text>
</comment>
<feature type="region of interest" description="Disordered" evidence="9">
    <location>
        <begin position="871"/>
        <end position="893"/>
    </location>
</feature>
<dbReference type="InterPro" id="IPR023174">
    <property type="entry name" value="PDEase_CS"/>
</dbReference>
<dbReference type="SMART" id="SM00065">
    <property type="entry name" value="GAF"/>
    <property type="match status" value="1"/>
</dbReference>
<dbReference type="EMBL" id="GL376560">
    <property type="status" value="NOT_ANNOTATED_CDS"/>
    <property type="molecule type" value="Genomic_DNA"/>
</dbReference>
<evidence type="ECO:0000256" key="1">
    <source>
        <dbReference type="ARBA" id="ARBA00022535"/>
    </source>
</evidence>
<keyword evidence="12" id="KW-1185">Reference proteome</keyword>
<keyword evidence="8" id="KW-0175">Coiled coil</keyword>
<feature type="active site" description="Proton donor" evidence="4">
    <location>
        <position position="735"/>
    </location>
</feature>
<proteinExistence type="inferred from homology"/>
<feature type="region of interest" description="Disordered" evidence="9">
    <location>
        <begin position="1152"/>
        <end position="1179"/>
    </location>
</feature>
<name>K3WQH5_GLOUD</name>
<dbReference type="Pfam" id="PF13185">
    <property type="entry name" value="GAF_2"/>
    <property type="match status" value="1"/>
</dbReference>
<dbReference type="EC" id="3.1.4.-" evidence="7"/>
<feature type="compositionally biased region" description="Low complexity" evidence="9">
    <location>
        <begin position="1156"/>
        <end position="1166"/>
    </location>
</feature>
<dbReference type="InterPro" id="IPR003607">
    <property type="entry name" value="HD/PDEase_dom"/>
</dbReference>
<dbReference type="Proteomes" id="UP000019132">
    <property type="component" value="Unassembled WGS sequence"/>
</dbReference>
<evidence type="ECO:0000256" key="5">
    <source>
        <dbReference type="PIRSR" id="PIRSR623088-2"/>
    </source>
</evidence>
<dbReference type="PROSITE" id="PS00126">
    <property type="entry name" value="PDEASE_I_1"/>
    <property type="match status" value="1"/>
</dbReference>
<dbReference type="GO" id="GO:0007165">
    <property type="term" value="P:signal transduction"/>
    <property type="evidence" value="ECO:0007669"/>
    <property type="project" value="InterPro"/>
</dbReference>
<keyword evidence="1" id="KW-0140">cGMP</keyword>
<keyword evidence="2 6" id="KW-0479">Metal-binding</keyword>
<dbReference type="Pfam" id="PF01590">
    <property type="entry name" value="GAF"/>
    <property type="match status" value="1"/>
</dbReference>
<dbReference type="Gene3D" id="3.30.450.40">
    <property type="match status" value="2"/>
</dbReference>
<dbReference type="OMA" id="MANHFKF"/>
<dbReference type="VEuPathDB" id="FungiDB:PYU1_G007202"/>
<feature type="binding site" evidence="6">
    <location>
        <position position="776"/>
    </location>
    <ligand>
        <name>Zn(2+)</name>
        <dbReference type="ChEBI" id="CHEBI:29105"/>
        <label>2</label>
    </ligand>
</feature>
<dbReference type="InterPro" id="IPR023088">
    <property type="entry name" value="PDEase"/>
</dbReference>
<dbReference type="InterPro" id="IPR036971">
    <property type="entry name" value="PDEase_catalytic_dom_sf"/>
</dbReference>
<evidence type="ECO:0000256" key="7">
    <source>
        <dbReference type="RuleBase" id="RU363067"/>
    </source>
</evidence>
<feature type="compositionally biased region" description="Low complexity" evidence="9">
    <location>
        <begin position="66"/>
        <end position="82"/>
    </location>
</feature>
<feature type="binding site" evidence="5">
    <location>
        <begin position="735"/>
        <end position="739"/>
    </location>
    <ligand>
        <name>AMP</name>
        <dbReference type="ChEBI" id="CHEBI:456215"/>
    </ligand>
</feature>
<dbReference type="SUPFAM" id="SSF55781">
    <property type="entry name" value="GAF domain-like"/>
    <property type="match status" value="2"/>
</dbReference>
<feature type="region of interest" description="Disordered" evidence="9">
    <location>
        <begin position="1"/>
        <end position="145"/>
    </location>
</feature>